<organism evidence="1 2">
    <name type="scientific">Escherichia marmotae</name>
    <dbReference type="NCBI Taxonomy" id="1499973"/>
    <lineage>
        <taxon>Bacteria</taxon>
        <taxon>Pseudomonadati</taxon>
        <taxon>Pseudomonadota</taxon>
        <taxon>Gammaproteobacteria</taxon>
        <taxon>Enterobacterales</taxon>
        <taxon>Enterobacteriaceae</taxon>
        <taxon>Escherichia</taxon>
    </lineage>
</organism>
<dbReference type="AlphaFoldDB" id="A0AAW5N4C6"/>
<feature type="non-terminal residue" evidence="1">
    <location>
        <position position="1"/>
    </location>
</feature>
<protein>
    <recommendedName>
        <fullName evidence="3">Fe-S cluster assembly protein SufD</fullName>
    </recommendedName>
</protein>
<evidence type="ECO:0000313" key="2">
    <source>
        <dbReference type="Proteomes" id="UP001206878"/>
    </source>
</evidence>
<dbReference type="EMBL" id="JANPXH010001348">
    <property type="protein sequence ID" value="MCR6679493.1"/>
    <property type="molecule type" value="Genomic_DNA"/>
</dbReference>
<name>A0AAW5N4C6_9ESCH</name>
<feature type="non-terminal residue" evidence="1">
    <location>
        <position position="81"/>
    </location>
</feature>
<gene>
    <name evidence="1" type="ORF">NVV43_29015</name>
</gene>
<sequence>EIAAPDEEARMTAPFPTRKQEEWRYADLDALRPVWEQFSEPLTLTVASGETLEEVCLPTGDDVSVKRVRIALGEGAQARLF</sequence>
<dbReference type="Proteomes" id="UP001206878">
    <property type="component" value="Unassembled WGS sequence"/>
</dbReference>
<accession>A0AAW5N4C6</accession>
<comment type="caution">
    <text evidence="1">The sequence shown here is derived from an EMBL/GenBank/DDBJ whole genome shotgun (WGS) entry which is preliminary data.</text>
</comment>
<evidence type="ECO:0000313" key="1">
    <source>
        <dbReference type="EMBL" id="MCR6679493.1"/>
    </source>
</evidence>
<proteinExistence type="predicted"/>
<reference evidence="1" key="1">
    <citation type="submission" date="2022-07" db="EMBL/GenBank/DDBJ databases">
        <title>Diversity of ethanolamine utilization by human commensal Escherichia coli.</title>
        <authorList>
            <person name="Jubelin G."/>
        </authorList>
    </citation>
    <scope>NUCLEOTIDE SEQUENCE</scope>
    <source>
        <strain evidence="1">S1</strain>
    </source>
</reference>
<evidence type="ECO:0008006" key="3">
    <source>
        <dbReference type="Google" id="ProtNLM"/>
    </source>
</evidence>